<evidence type="ECO:0000259" key="5">
    <source>
        <dbReference type="PROSITE" id="PS51192"/>
    </source>
</evidence>
<dbReference type="EMBL" id="LT598448">
    <property type="protein sequence ID" value="SCU87917.1"/>
    <property type="molecule type" value="Genomic_DNA"/>
</dbReference>
<dbReference type="InterPro" id="IPR014001">
    <property type="entry name" value="Helicase_ATP-bd"/>
</dbReference>
<dbReference type="SUPFAM" id="SSF158702">
    <property type="entry name" value="Sec63 N-terminal domain-like"/>
    <property type="match status" value="1"/>
</dbReference>
<feature type="region of interest" description="Disordered" evidence="4">
    <location>
        <begin position="1045"/>
        <end position="1082"/>
    </location>
</feature>
<comment type="similarity">
    <text evidence="1">Belongs to the helicase family. SKI2 subfamily.</text>
</comment>
<gene>
    <name evidence="7" type="ORF">LANO_0D00496G</name>
</gene>
<dbReference type="Gene3D" id="1.10.3380.10">
    <property type="entry name" value="Sec63 N-terminal domain-like domain"/>
    <property type="match status" value="1"/>
</dbReference>
<evidence type="ECO:0000256" key="4">
    <source>
        <dbReference type="SAM" id="MobiDB-lite"/>
    </source>
</evidence>
<dbReference type="PANTHER" id="PTHR47835:SF3">
    <property type="entry name" value="HELICASE FOR MEIOSIS 1"/>
    <property type="match status" value="1"/>
</dbReference>
<dbReference type="PROSITE" id="PS51192">
    <property type="entry name" value="HELICASE_ATP_BIND_1"/>
    <property type="match status" value="1"/>
</dbReference>
<dbReference type="AlphaFoldDB" id="A0A1G4JCN2"/>
<dbReference type="InterPro" id="IPR004179">
    <property type="entry name" value="Sec63-dom"/>
</dbReference>
<dbReference type="Pfam" id="PF00270">
    <property type="entry name" value="DEAD"/>
    <property type="match status" value="1"/>
</dbReference>
<organism evidence="7 8">
    <name type="scientific">Lachancea nothofagi CBS 11611</name>
    <dbReference type="NCBI Taxonomy" id="1266666"/>
    <lineage>
        <taxon>Eukaryota</taxon>
        <taxon>Fungi</taxon>
        <taxon>Dikarya</taxon>
        <taxon>Ascomycota</taxon>
        <taxon>Saccharomycotina</taxon>
        <taxon>Saccharomycetes</taxon>
        <taxon>Saccharomycetales</taxon>
        <taxon>Saccharomycetaceae</taxon>
        <taxon>Lachancea</taxon>
    </lineage>
</organism>
<dbReference type="InterPro" id="IPR027417">
    <property type="entry name" value="P-loop_NTPase"/>
</dbReference>
<dbReference type="OrthoDB" id="5575at2759"/>
<dbReference type="SMART" id="SM00973">
    <property type="entry name" value="Sec63"/>
    <property type="match status" value="1"/>
</dbReference>
<keyword evidence="2" id="KW-0547">Nucleotide-binding</keyword>
<dbReference type="SMART" id="SM00487">
    <property type="entry name" value="DEXDc"/>
    <property type="match status" value="1"/>
</dbReference>
<dbReference type="InterPro" id="IPR036388">
    <property type="entry name" value="WH-like_DNA-bd_sf"/>
</dbReference>
<dbReference type="SMART" id="SM00490">
    <property type="entry name" value="HELICc"/>
    <property type="match status" value="1"/>
</dbReference>
<evidence type="ECO:0000256" key="1">
    <source>
        <dbReference type="ARBA" id="ARBA00010140"/>
    </source>
</evidence>
<dbReference type="InterPro" id="IPR003593">
    <property type="entry name" value="AAA+_ATPase"/>
</dbReference>
<reference evidence="8" key="1">
    <citation type="submission" date="2016-03" db="EMBL/GenBank/DDBJ databases">
        <authorList>
            <person name="Devillers Hugo."/>
        </authorList>
    </citation>
    <scope>NUCLEOTIDE SEQUENCE [LARGE SCALE GENOMIC DNA]</scope>
</reference>
<dbReference type="PROSITE" id="PS51194">
    <property type="entry name" value="HELICASE_CTER"/>
    <property type="match status" value="1"/>
</dbReference>
<dbReference type="CDD" id="cd18795">
    <property type="entry name" value="SF2_C_Ski2"/>
    <property type="match status" value="1"/>
</dbReference>
<sequence>MTATTKAPLQSINRPGEKGTWANVGLRFNSLLDEERDEEELFSMLNYQDFTQQNTKSTYSPKRQQEVVSVKRRRVVQQKPRPRPEELRCADILPIEYANMFSFPIFNKMQSEAFADLYNSKQNLVISAPTGSGKTTLFELAIIALLREVTCPSALRVVYTAPTKSLCYEKFNQWNKMFQSLNVKLITGDTENPVQELKCAQIGITTPEKFDSISRNLKAQNEYLHSVSLLLVDEVHTIKDNRGAALEVAIVRLNTLSPNLRIIAVSGTILNPEDLALWLKAKRFEGLPAKALKFNESHRPIKLQTFVHAYSCKSKNSFQLDNLLNQRLTNILSRYSKSKPTLVFCCTRKSVVACAKHLSKRCPIKNSNLRRDFWSDISDKSLHETARNGVGFHHAGLSPKDRLTVEQNFLNGNLNVLCCTSTLAVGINLPAYLVVVKGTSIGGDMEERDYSVMEVLQMIGRAGRPQFEKEGCAVIMTQSGLKERYSNLEYGLECVESVLHMKLAELLCAEVNSGIVYSAESALLWLKNTFFYSRFQKNTVYYKNLQLESLLTSDNIDGKLFEICSDMLAKLSLSGIITKENDKFHGTPFSVSMSQLSLSLKTVERMISLPLGLSLSEIIRFLPQLDEFSTIKMRFNERKLFQEINNMSSIRIPLFFGEDCGVHLTAESKVLLLLQFRLGGSSFPQTIQAASLIPSFYADVARVFDITGRILRGLRQCFVAKRDLVSLKELLILITSVTSRVWADTSDSLTFLKNVHAEESQKLEQAGIPSIVALQKAEPLRIQTALKLSDSSFCVLMSQIKSIPCISICLSSKQVLTRQHGTALEITVEVRIGYKGRRKKGRVSFDVVAFRSSNQLVDYRKIHLGDQRSTESFKIFTAVDEGRSLQVEISCEDIPGLKETTSCPLRLSGGNPGFQSTNNTQVKDSILPFGLGGSNCSKLKVRCYDTTIGTGDSSEDDDILELFARQAPKDTVKAVPERSLRRLSSTSSPTHDNGVKKKVVLTIRKSDSRYGAMLVPRTNHSSERPCSSIAMANTDLNLEELLCSSSEDTQGSQEHEGNDSTGNMTSVIEQMPKGNEKLPYET</sequence>
<feature type="domain" description="Helicase C-terminal" evidence="6">
    <location>
        <begin position="323"/>
        <end position="514"/>
    </location>
</feature>
<name>A0A1G4JCN2_9SACH</name>
<feature type="domain" description="Helicase ATP-binding" evidence="5">
    <location>
        <begin position="115"/>
        <end position="287"/>
    </location>
</feature>
<protein>
    <submittedName>
        <fullName evidence="7">LANO_0D00496g1_1</fullName>
    </submittedName>
</protein>
<dbReference type="Pfam" id="PF02889">
    <property type="entry name" value="Sec63"/>
    <property type="match status" value="1"/>
</dbReference>
<dbReference type="GO" id="GO:0043138">
    <property type="term" value="F:3'-5' DNA helicase activity"/>
    <property type="evidence" value="ECO:0007669"/>
    <property type="project" value="UniProtKB-EC"/>
</dbReference>
<dbReference type="GO" id="GO:0003676">
    <property type="term" value="F:nucleic acid binding"/>
    <property type="evidence" value="ECO:0007669"/>
    <property type="project" value="InterPro"/>
</dbReference>
<evidence type="ECO:0000256" key="3">
    <source>
        <dbReference type="ARBA" id="ARBA00022840"/>
    </source>
</evidence>
<keyword evidence="3" id="KW-0067">ATP-binding</keyword>
<accession>A0A1G4JCN2</accession>
<dbReference type="GO" id="GO:0051321">
    <property type="term" value="P:meiotic cell cycle"/>
    <property type="evidence" value="ECO:0007669"/>
    <property type="project" value="UniProtKB-KW"/>
</dbReference>
<dbReference type="InterPro" id="IPR052247">
    <property type="entry name" value="Meiotic_Crossover_Helicase"/>
</dbReference>
<feature type="compositionally biased region" description="Polar residues" evidence="4">
    <location>
        <begin position="1059"/>
        <end position="1068"/>
    </location>
</feature>
<dbReference type="GO" id="GO:0016787">
    <property type="term" value="F:hydrolase activity"/>
    <property type="evidence" value="ECO:0007669"/>
    <property type="project" value="UniProtKB-KW"/>
</dbReference>
<dbReference type="InterPro" id="IPR001650">
    <property type="entry name" value="Helicase_C-like"/>
</dbReference>
<dbReference type="InterPro" id="IPR011545">
    <property type="entry name" value="DEAD/DEAH_box_helicase_dom"/>
</dbReference>
<dbReference type="Gene3D" id="1.10.10.10">
    <property type="entry name" value="Winged helix-like DNA-binding domain superfamily/Winged helix DNA-binding domain"/>
    <property type="match status" value="1"/>
</dbReference>
<dbReference type="PANTHER" id="PTHR47835">
    <property type="entry name" value="HFM1, ATP DEPENDENT DNA HELICASE HOMOLOG"/>
    <property type="match status" value="1"/>
</dbReference>
<evidence type="ECO:0000313" key="8">
    <source>
        <dbReference type="Proteomes" id="UP000189911"/>
    </source>
</evidence>
<feature type="region of interest" description="Disordered" evidence="4">
    <location>
        <begin position="973"/>
        <end position="997"/>
    </location>
</feature>
<evidence type="ECO:0000259" key="6">
    <source>
        <dbReference type="PROSITE" id="PS51194"/>
    </source>
</evidence>
<dbReference type="Pfam" id="PF00271">
    <property type="entry name" value="Helicase_C"/>
    <property type="match status" value="1"/>
</dbReference>
<evidence type="ECO:0000313" key="7">
    <source>
        <dbReference type="EMBL" id="SCU87917.1"/>
    </source>
</evidence>
<keyword evidence="8" id="KW-1185">Reference proteome</keyword>
<dbReference type="GO" id="GO:0005524">
    <property type="term" value="F:ATP binding"/>
    <property type="evidence" value="ECO:0007669"/>
    <property type="project" value="UniProtKB-KW"/>
</dbReference>
<proteinExistence type="inferred from homology"/>
<dbReference type="Gene3D" id="3.40.50.300">
    <property type="entry name" value="P-loop containing nucleotide triphosphate hydrolases"/>
    <property type="match status" value="2"/>
</dbReference>
<dbReference type="SMART" id="SM00382">
    <property type="entry name" value="AAA"/>
    <property type="match status" value="1"/>
</dbReference>
<dbReference type="SUPFAM" id="SSF52540">
    <property type="entry name" value="P-loop containing nucleoside triphosphate hydrolases"/>
    <property type="match status" value="1"/>
</dbReference>
<evidence type="ECO:0000256" key="2">
    <source>
        <dbReference type="ARBA" id="ARBA00022741"/>
    </source>
</evidence>
<dbReference type="Proteomes" id="UP000189911">
    <property type="component" value="Chromosome D"/>
</dbReference>